<dbReference type="OrthoDB" id="1933455at2759"/>
<evidence type="ECO:0000313" key="2">
    <source>
        <dbReference type="EMBL" id="KAG5458343.1"/>
    </source>
</evidence>
<gene>
    <name evidence="2" type="ORF">BJ554DRAFT_1443</name>
</gene>
<dbReference type="GO" id="GO:0034657">
    <property type="term" value="C:GID complex"/>
    <property type="evidence" value="ECO:0007669"/>
    <property type="project" value="TreeGrafter"/>
</dbReference>
<dbReference type="GO" id="GO:0005737">
    <property type="term" value="C:cytoplasm"/>
    <property type="evidence" value="ECO:0007669"/>
    <property type="project" value="TreeGrafter"/>
</dbReference>
<dbReference type="PANTHER" id="PTHR12170">
    <property type="entry name" value="MACROPHAGE ERYTHROBLAST ATTACHER-RELATED"/>
    <property type="match status" value="1"/>
</dbReference>
<keyword evidence="1" id="KW-0175">Coiled coil</keyword>
<dbReference type="GO" id="GO:0004842">
    <property type="term" value="F:ubiquitin-protein transferase activity"/>
    <property type="evidence" value="ECO:0007669"/>
    <property type="project" value="InterPro"/>
</dbReference>
<evidence type="ECO:0000256" key="1">
    <source>
        <dbReference type="SAM" id="Coils"/>
    </source>
</evidence>
<dbReference type="GO" id="GO:0005634">
    <property type="term" value="C:nucleus"/>
    <property type="evidence" value="ECO:0007669"/>
    <property type="project" value="TreeGrafter"/>
</dbReference>
<dbReference type="AlphaFoldDB" id="A0A8H7ZSQ8"/>
<comment type="caution">
    <text evidence="2">The sequence shown here is derived from an EMBL/GenBank/DDBJ whole genome shotgun (WGS) entry which is preliminary data.</text>
</comment>
<reference evidence="2 3" key="1">
    <citation type="journal article" name="Sci. Rep.">
        <title>Genome-scale phylogenetic analyses confirm Olpidium as the closest living zoosporic fungus to the non-flagellated, terrestrial fungi.</title>
        <authorList>
            <person name="Chang Y."/>
            <person name="Rochon D."/>
            <person name="Sekimoto S."/>
            <person name="Wang Y."/>
            <person name="Chovatia M."/>
            <person name="Sandor L."/>
            <person name="Salamov A."/>
            <person name="Grigoriev I.V."/>
            <person name="Stajich J.E."/>
            <person name="Spatafora J.W."/>
        </authorList>
    </citation>
    <scope>NUCLEOTIDE SEQUENCE [LARGE SCALE GENOMIC DNA]</scope>
    <source>
        <strain evidence="2">S191</strain>
    </source>
</reference>
<proteinExistence type="predicted"/>
<dbReference type="InterPro" id="IPR006594">
    <property type="entry name" value="LisH"/>
</dbReference>
<dbReference type="PANTHER" id="PTHR12170:SF2">
    <property type="entry name" value="E3 UBIQUITIN-PROTEIN TRANSFERASE MAEA"/>
    <property type="match status" value="1"/>
</dbReference>
<evidence type="ECO:0000313" key="3">
    <source>
        <dbReference type="Proteomes" id="UP000673691"/>
    </source>
</evidence>
<dbReference type="InterPro" id="IPR045098">
    <property type="entry name" value="Fyv10_fam"/>
</dbReference>
<feature type="coiled-coil region" evidence="1">
    <location>
        <begin position="69"/>
        <end position="99"/>
    </location>
</feature>
<name>A0A8H7ZSQ8_9FUNG</name>
<organism evidence="2 3">
    <name type="scientific">Olpidium bornovanus</name>
    <dbReference type="NCBI Taxonomy" id="278681"/>
    <lineage>
        <taxon>Eukaryota</taxon>
        <taxon>Fungi</taxon>
        <taxon>Fungi incertae sedis</taxon>
        <taxon>Olpidiomycota</taxon>
        <taxon>Olpidiomycotina</taxon>
        <taxon>Olpidiomycetes</taxon>
        <taxon>Olpidiales</taxon>
        <taxon>Olpidiaceae</taxon>
        <taxon>Olpidium</taxon>
    </lineage>
</organism>
<dbReference type="EMBL" id="JAEFCI010008630">
    <property type="protein sequence ID" value="KAG5458343.1"/>
    <property type="molecule type" value="Genomic_DNA"/>
</dbReference>
<sequence length="180" mass="20587">MAKAVLNPEALLCAEQPFVKFLSWLLHCPKQVPFEQLRRSFRNSQKLFEKELSNLTAASNDLAGKAGSGAQLADVNKQLENMLDRLKKLKRKITESKADERMYTARSRARLNHLNELMGMKAYESPQYACWSRTRLDRILVDYMLREGLMKTAKQMAKEMNIEVGKICRFLLCSGGVSAR</sequence>
<protein>
    <submittedName>
        <fullName evidence="2">Uncharacterized protein</fullName>
    </submittedName>
</protein>
<keyword evidence="3" id="KW-1185">Reference proteome</keyword>
<feature type="non-terminal residue" evidence="2">
    <location>
        <position position="180"/>
    </location>
</feature>
<dbReference type="PROSITE" id="PS50896">
    <property type="entry name" value="LISH"/>
    <property type="match status" value="1"/>
</dbReference>
<dbReference type="GO" id="GO:0043161">
    <property type="term" value="P:proteasome-mediated ubiquitin-dependent protein catabolic process"/>
    <property type="evidence" value="ECO:0007669"/>
    <property type="project" value="InterPro"/>
</dbReference>
<dbReference type="SMART" id="SM00667">
    <property type="entry name" value="LisH"/>
    <property type="match status" value="1"/>
</dbReference>
<accession>A0A8H7ZSQ8</accession>
<dbReference type="Proteomes" id="UP000673691">
    <property type="component" value="Unassembled WGS sequence"/>
</dbReference>